<dbReference type="Proteomes" id="UP000291084">
    <property type="component" value="Chromosome 11"/>
</dbReference>
<name>A0A0S3TCF6_PHAAN</name>
<evidence type="ECO:0000313" key="2">
    <source>
        <dbReference type="Proteomes" id="UP000291084"/>
    </source>
</evidence>
<dbReference type="AlphaFoldDB" id="A0A0S3TCF6"/>
<proteinExistence type="predicted"/>
<gene>
    <name evidence="1" type="primary">Vigan.11G220000</name>
    <name evidence="1" type="ORF">VIGAN_11220000</name>
</gene>
<dbReference type="EMBL" id="AP015044">
    <property type="protein sequence ID" value="BAU02643.1"/>
    <property type="molecule type" value="Genomic_DNA"/>
</dbReference>
<sequence>QAESFMESDHLKTHCNLGECAVFSSRAEYCFYHFKPVNFFKNKLNHSWNQTFSKHIAIYDSVQCFQVEPSFHMSYK</sequence>
<reference evidence="1 2" key="1">
    <citation type="journal article" date="2015" name="Sci. Rep.">
        <title>The power of single molecule real-time sequencing technology in the de novo assembly of a eukaryotic genome.</title>
        <authorList>
            <person name="Sakai H."/>
            <person name="Naito K."/>
            <person name="Ogiso-Tanaka E."/>
            <person name="Takahashi Y."/>
            <person name="Iseki K."/>
            <person name="Muto C."/>
            <person name="Satou K."/>
            <person name="Teruya K."/>
            <person name="Shiroma A."/>
            <person name="Shimoji M."/>
            <person name="Hirano T."/>
            <person name="Itoh T."/>
            <person name="Kaga A."/>
            <person name="Tomooka N."/>
        </authorList>
    </citation>
    <scope>NUCLEOTIDE SEQUENCE [LARGE SCALE GENOMIC DNA]</scope>
    <source>
        <strain evidence="2">cv. Shumari</strain>
    </source>
</reference>
<keyword evidence="2" id="KW-1185">Reference proteome</keyword>
<protein>
    <submittedName>
        <fullName evidence="1">Uncharacterized protein</fullName>
    </submittedName>
</protein>
<feature type="non-terminal residue" evidence="1">
    <location>
        <position position="1"/>
    </location>
</feature>
<accession>A0A0S3TCF6</accession>
<evidence type="ECO:0000313" key="1">
    <source>
        <dbReference type="EMBL" id="BAU02643.1"/>
    </source>
</evidence>
<organism evidence="1 2">
    <name type="scientific">Vigna angularis var. angularis</name>
    <dbReference type="NCBI Taxonomy" id="157739"/>
    <lineage>
        <taxon>Eukaryota</taxon>
        <taxon>Viridiplantae</taxon>
        <taxon>Streptophyta</taxon>
        <taxon>Embryophyta</taxon>
        <taxon>Tracheophyta</taxon>
        <taxon>Spermatophyta</taxon>
        <taxon>Magnoliopsida</taxon>
        <taxon>eudicotyledons</taxon>
        <taxon>Gunneridae</taxon>
        <taxon>Pentapetalae</taxon>
        <taxon>rosids</taxon>
        <taxon>fabids</taxon>
        <taxon>Fabales</taxon>
        <taxon>Fabaceae</taxon>
        <taxon>Papilionoideae</taxon>
        <taxon>50 kb inversion clade</taxon>
        <taxon>NPAAA clade</taxon>
        <taxon>indigoferoid/millettioid clade</taxon>
        <taxon>Phaseoleae</taxon>
        <taxon>Vigna</taxon>
    </lineage>
</organism>